<dbReference type="SUPFAM" id="SSF55753">
    <property type="entry name" value="Actin depolymerizing proteins"/>
    <property type="match status" value="2"/>
</dbReference>
<dbReference type="PANTHER" id="PTHR11977">
    <property type="entry name" value="VILLIN"/>
    <property type="match status" value="1"/>
</dbReference>
<dbReference type="InterPro" id="IPR007123">
    <property type="entry name" value="Gelsolin-like_dom"/>
</dbReference>
<feature type="domain" description="Gelsolin-like" evidence="1">
    <location>
        <begin position="70"/>
        <end position="155"/>
    </location>
</feature>
<dbReference type="GO" id="GO:0051015">
    <property type="term" value="F:actin filament binding"/>
    <property type="evidence" value="ECO:0007669"/>
    <property type="project" value="InterPro"/>
</dbReference>
<gene>
    <name evidence="2" type="ORF">PDIGIT_LOCUS15120</name>
</gene>
<dbReference type="GO" id="GO:0005737">
    <property type="term" value="C:cytoplasm"/>
    <property type="evidence" value="ECO:0007669"/>
    <property type="project" value="TreeGrafter"/>
</dbReference>
<protein>
    <recommendedName>
        <fullName evidence="1">Gelsolin-like domain-containing protein</fullName>
    </recommendedName>
</protein>
<dbReference type="EMBL" id="CAOQHR010000012">
    <property type="protein sequence ID" value="CAI6341920.1"/>
    <property type="molecule type" value="Genomic_DNA"/>
</dbReference>
<comment type="caution">
    <text evidence="2">The sequence shown here is derived from an EMBL/GenBank/DDBJ whole genome shotgun (WGS) entry which is preliminary data.</text>
</comment>
<dbReference type="GO" id="GO:0015629">
    <property type="term" value="C:actin cytoskeleton"/>
    <property type="evidence" value="ECO:0007669"/>
    <property type="project" value="TreeGrafter"/>
</dbReference>
<dbReference type="OrthoDB" id="6375767at2759"/>
<dbReference type="GO" id="GO:0008154">
    <property type="term" value="P:actin polymerization or depolymerization"/>
    <property type="evidence" value="ECO:0007669"/>
    <property type="project" value="TreeGrafter"/>
</dbReference>
<dbReference type="PRINTS" id="PR00597">
    <property type="entry name" value="GELSOLIN"/>
</dbReference>
<evidence type="ECO:0000313" key="3">
    <source>
        <dbReference type="Proteomes" id="UP001152607"/>
    </source>
</evidence>
<dbReference type="InterPro" id="IPR029006">
    <property type="entry name" value="ADF-H/Gelsolin-like_dom_sf"/>
</dbReference>
<accession>A0A9W4UTS4</accession>
<sequence>MPPHEGLVHPKEYDWRDSNVELINSDLDHKIKHQSAQHEPAWNNGVIGMAPGLFIWRIEDFEVKQWPKEKYGSFYEGDSYIILQSEAVKRDTEGGDGADETEKDKLVHDIYFWLGAHTTQDEAGTAAYKTVELDEFLHGAATQHRELQNSPSDAFAALFPRIKILRGGVASGFTHVETNEEPEHVDTLLRIFKHPRAAAGRDGILIHEVEPTWQSLDEDDVFVLETSSKIWVWQGKDCSPIEKMKAATVVNDMTLAKHKEVEVLSSNDSRSKIFVDNLGGSDVDLLSTQLKAPRPMSAHTEREVKKLFRLSDAEGGDLSFDLVKEGNAVERGDLDSNDVFILDAGSQIFVWEGQGASRKEKKMWLKVLQRYIANHADAVDLAVSKVVQGKEGKSFWTAVEA</sequence>
<dbReference type="InterPro" id="IPR036180">
    <property type="entry name" value="Gelsolin-like_dom_sf"/>
</dbReference>
<dbReference type="SMART" id="SM00262">
    <property type="entry name" value="GEL"/>
    <property type="match status" value="3"/>
</dbReference>
<dbReference type="CDD" id="cd11290">
    <property type="entry name" value="gelsolin_S1_like"/>
    <property type="match status" value="1"/>
</dbReference>
<keyword evidence="3" id="KW-1185">Reference proteome</keyword>
<dbReference type="Proteomes" id="UP001152607">
    <property type="component" value="Unassembled WGS sequence"/>
</dbReference>
<reference evidence="2" key="1">
    <citation type="submission" date="2023-01" db="EMBL/GenBank/DDBJ databases">
        <authorList>
            <person name="Van Ghelder C."/>
            <person name="Rancurel C."/>
        </authorList>
    </citation>
    <scope>NUCLEOTIDE SEQUENCE</scope>
    <source>
        <strain evidence="2">CNCM I-4278</strain>
    </source>
</reference>
<proteinExistence type="predicted"/>
<dbReference type="Pfam" id="PF00626">
    <property type="entry name" value="Gelsolin"/>
    <property type="match status" value="3"/>
</dbReference>
<dbReference type="InterPro" id="IPR007122">
    <property type="entry name" value="Villin/Gelsolin"/>
</dbReference>
<dbReference type="SUPFAM" id="SSF82754">
    <property type="entry name" value="C-terminal, gelsolin-like domain of Sec23/24"/>
    <property type="match status" value="1"/>
</dbReference>
<dbReference type="PANTHER" id="PTHR11977:SF130">
    <property type="entry name" value="SEVERIN"/>
    <property type="match status" value="1"/>
</dbReference>
<feature type="domain" description="Gelsolin-like" evidence="1">
    <location>
        <begin position="331"/>
        <end position="396"/>
    </location>
</feature>
<organism evidence="2 3">
    <name type="scientific">Periconia digitata</name>
    <dbReference type="NCBI Taxonomy" id="1303443"/>
    <lineage>
        <taxon>Eukaryota</taxon>
        <taxon>Fungi</taxon>
        <taxon>Dikarya</taxon>
        <taxon>Ascomycota</taxon>
        <taxon>Pezizomycotina</taxon>
        <taxon>Dothideomycetes</taxon>
        <taxon>Pleosporomycetidae</taxon>
        <taxon>Pleosporales</taxon>
        <taxon>Massarineae</taxon>
        <taxon>Periconiaceae</taxon>
        <taxon>Periconia</taxon>
    </lineage>
</organism>
<evidence type="ECO:0000313" key="2">
    <source>
        <dbReference type="EMBL" id="CAI6341920.1"/>
    </source>
</evidence>
<feature type="domain" description="Gelsolin-like" evidence="1">
    <location>
        <begin position="208"/>
        <end position="254"/>
    </location>
</feature>
<name>A0A9W4UTS4_9PLEO</name>
<dbReference type="Gene3D" id="3.40.20.10">
    <property type="entry name" value="Severin"/>
    <property type="match status" value="3"/>
</dbReference>
<dbReference type="AlphaFoldDB" id="A0A9W4UTS4"/>
<evidence type="ECO:0000259" key="1">
    <source>
        <dbReference type="Pfam" id="PF00626"/>
    </source>
</evidence>